<dbReference type="Proteomes" id="UP000429607">
    <property type="component" value="Unassembled WGS sequence"/>
</dbReference>
<proteinExistence type="predicted"/>
<dbReference type="Gene3D" id="1.10.340.70">
    <property type="match status" value="1"/>
</dbReference>
<evidence type="ECO:0000313" key="3">
    <source>
        <dbReference type="Proteomes" id="UP000429607"/>
    </source>
</evidence>
<dbReference type="EMBL" id="QXFV01000321">
    <property type="protein sequence ID" value="KAE9041178.1"/>
    <property type="molecule type" value="Genomic_DNA"/>
</dbReference>
<dbReference type="Pfam" id="PF17921">
    <property type="entry name" value="Integrase_H2C2"/>
    <property type="match status" value="1"/>
</dbReference>
<evidence type="ECO:0000313" key="2">
    <source>
        <dbReference type="EMBL" id="KAE9041178.1"/>
    </source>
</evidence>
<accession>A0A6A3NJH2</accession>
<sequence length="94" mass="10843">MFAAHLGQTKTLDKVRNHTYWHGWKKDVVEYVRAFSLCGSGKGYRPWKDGLMQRMAVQKLSGPFSLLVVDAIGPLFTTLRDNQFILVFADYFTR</sequence>
<protein>
    <recommendedName>
        <fullName evidence="1">Integrase zinc-binding domain-containing protein</fullName>
    </recommendedName>
</protein>
<feature type="domain" description="Integrase zinc-binding" evidence="1">
    <location>
        <begin position="3"/>
        <end position="38"/>
    </location>
</feature>
<reference evidence="2 3" key="1">
    <citation type="submission" date="2018-09" db="EMBL/GenBank/DDBJ databases">
        <title>Genomic investigation of the strawberry pathogen Phytophthora fragariae indicates pathogenicity is determined by transcriptional variation in three key races.</title>
        <authorList>
            <person name="Adams T.M."/>
            <person name="Armitage A.D."/>
            <person name="Sobczyk M.K."/>
            <person name="Bates H.J."/>
            <person name="Dunwell J.M."/>
            <person name="Nellist C.F."/>
            <person name="Harrison R.J."/>
        </authorList>
    </citation>
    <scope>NUCLEOTIDE SEQUENCE [LARGE SCALE GENOMIC DNA]</scope>
    <source>
        <strain evidence="2 3">SCRP249</strain>
    </source>
</reference>
<comment type="caution">
    <text evidence="2">The sequence shown here is derived from an EMBL/GenBank/DDBJ whole genome shotgun (WGS) entry which is preliminary data.</text>
</comment>
<dbReference type="AlphaFoldDB" id="A0A6A3NJH2"/>
<gene>
    <name evidence="2" type="ORF">PR001_g6743</name>
</gene>
<name>A0A6A3NJH2_9STRA</name>
<dbReference type="InterPro" id="IPR041588">
    <property type="entry name" value="Integrase_H2C2"/>
</dbReference>
<evidence type="ECO:0000259" key="1">
    <source>
        <dbReference type="Pfam" id="PF17921"/>
    </source>
</evidence>
<organism evidence="2 3">
    <name type="scientific">Phytophthora rubi</name>
    <dbReference type="NCBI Taxonomy" id="129364"/>
    <lineage>
        <taxon>Eukaryota</taxon>
        <taxon>Sar</taxon>
        <taxon>Stramenopiles</taxon>
        <taxon>Oomycota</taxon>
        <taxon>Peronosporomycetes</taxon>
        <taxon>Peronosporales</taxon>
        <taxon>Peronosporaceae</taxon>
        <taxon>Phytophthora</taxon>
    </lineage>
</organism>